<proteinExistence type="predicted"/>
<accession>A0AAP3QJA6</accession>
<dbReference type="Proteomes" id="UP001211015">
    <property type="component" value="Unassembled WGS sequence"/>
</dbReference>
<organism evidence="2 3">
    <name type="scientific">Ruminococcus bicirculans</name>
    <name type="common">ex Wegman et al. 2014</name>
    <dbReference type="NCBI Taxonomy" id="1160721"/>
    <lineage>
        <taxon>Bacteria</taxon>
        <taxon>Bacillati</taxon>
        <taxon>Bacillota</taxon>
        <taxon>Clostridia</taxon>
        <taxon>Eubacteriales</taxon>
        <taxon>Oscillospiraceae</taxon>
        <taxon>Ruminococcus</taxon>
    </lineage>
</organism>
<dbReference type="EMBL" id="JAQMLS010000001">
    <property type="protein sequence ID" value="MDB8740540.1"/>
    <property type="molecule type" value="Genomic_DNA"/>
</dbReference>
<gene>
    <name evidence="2" type="ORF">PNU62_08170</name>
    <name evidence="1" type="ORF">PNV70_00490</name>
</gene>
<evidence type="ECO:0000313" key="3">
    <source>
        <dbReference type="Proteomes" id="UP001211015"/>
    </source>
</evidence>
<dbReference type="EMBL" id="JAQMLV010000009">
    <property type="protein sequence ID" value="MDB8744989.1"/>
    <property type="molecule type" value="Genomic_DNA"/>
</dbReference>
<name>A0AAP3QJA6_9FIRM</name>
<evidence type="ECO:0000313" key="1">
    <source>
        <dbReference type="EMBL" id="MDB8740540.1"/>
    </source>
</evidence>
<dbReference type="RefSeq" id="WP_117898186.1">
    <property type="nucleotide sequence ID" value="NZ_JADMNX010000001.1"/>
</dbReference>
<dbReference type="Proteomes" id="UP001211421">
    <property type="component" value="Unassembled WGS sequence"/>
</dbReference>
<sequence>MRKIIFAQVLTTNGTTVFSGLFDENENPVSVETECDDSGVTLTIWRNAPETERRDCGISEEEIERTCSMYDDCNECPLWDYCNEDEEVL</sequence>
<reference evidence="2" key="1">
    <citation type="submission" date="2023-01" db="EMBL/GenBank/DDBJ databases">
        <title>Human gut microbiome strain richness.</title>
        <authorList>
            <person name="Chen-Liaw A."/>
        </authorList>
    </citation>
    <scope>NUCLEOTIDE SEQUENCE</scope>
    <source>
        <strain evidence="2">1001275st1_F4_1001275B_160808</strain>
        <strain evidence="1">D59st1_B8_D59t2_181005</strain>
    </source>
</reference>
<comment type="caution">
    <text evidence="2">The sequence shown here is derived from an EMBL/GenBank/DDBJ whole genome shotgun (WGS) entry which is preliminary data.</text>
</comment>
<protein>
    <submittedName>
        <fullName evidence="2">Uncharacterized protein</fullName>
    </submittedName>
</protein>
<dbReference type="AlphaFoldDB" id="A0AAP3QJA6"/>
<evidence type="ECO:0000313" key="2">
    <source>
        <dbReference type="EMBL" id="MDB8744989.1"/>
    </source>
</evidence>